<reference evidence="2" key="1">
    <citation type="submission" date="2014-09" db="EMBL/GenBank/DDBJ databases">
        <authorList>
            <person name="Gomez-Valero L."/>
        </authorList>
    </citation>
    <scope>NUCLEOTIDE SEQUENCE [LARGE SCALE GENOMIC DNA]</scope>
    <source>
        <strain evidence="2">ATCC700992</strain>
    </source>
</reference>
<dbReference type="AlphaFoldDB" id="A0A098G0T6"/>
<dbReference type="HOGENOM" id="CLU_337022_0_0_6"/>
<sequence>MTFKEWCFRKFGITRITEGKVVNYKLLPIATHPFLSNYHQLLVASYGAIPLNNQGRFIGYILPQATCHAVAHYLRLPSYGMKLNEEEYNFQAPVLVKVTDTQKADIFSRFKSYRPIEEFDPLSKEYCIRLDSQVLDALYHDYYLEQTPKKSIKQLKSELDTFKLMQQRIISNKLSGYLDKAHILSLDYSNSKQVNCAIYEASSAYGMSLKIFAEYHKEALSNQQYMTLMHATEILASYDKNNYLQQGLKSDSNFVDYISCRLPGDRSKHDGSLKLISELPNQQLISHLITENAHDLLHGRKYVSLGKNKIFTMRRFLPDSSMRSETNEIILQTGGMINHSSMVRLIKVGMLKNGTQAPQGMRPDYFNYFKVETNLGAGCHDAEWRYKSCTGTYITQLQPTINHNGTIIHSPVSPIQNPDEYQHQMEHTLTELIQTERELRFYRQPQSGPNGEGASPPHSAEAHEWLRLNAKIDELNGRPVLGCVDFLSINVDGDEIPMRVHNQKGYMQEGGSCPIFSIKQLVTSITGKELCSLHSQFLQTHNGTQHLNIIEQQITTLDNQIKQITKKQVQHYLDSINAYILVLQNPDFLSQNKNLPSFYLAADFVESVKDFPDLHRTCVKATSRLFEQFTVIMAHGVRNTKQSSFVYDRCYDAYMGLPTEFRNTAQDLLNEMRDLSEHNSRLYQILDSDNYTQEEHNFWSQALKSSKVRVSPAIIHDLKTIRTFCNNKLQLAEQNNFGEDYKTSIKEFYKKVIPIRLSDLSHQDQAQQMKDVAQTEFSHRHSTLRLLADIITMIGTLFGMGIARVLTGHSFFWSTAATTREAEFTRMVQPGTPSDTFLSPILVTG</sequence>
<dbReference type="EMBL" id="LN614827">
    <property type="protein sequence ID" value="CEG56127.1"/>
    <property type="molecule type" value="Genomic_DNA"/>
</dbReference>
<evidence type="ECO:0000313" key="2">
    <source>
        <dbReference type="Proteomes" id="UP000032430"/>
    </source>
</evidence>
<keyword evidence="2" id="KW-1185">Reference proteome</keyword>
<dbReference type="OrthoDB" id="5652297at2"/>
<organism evidence="1 2">
    <name type="scientific">Legionella fallonii LLAP-10</name>
    <dbReference type="NCBI Taxonomy" id="1212491"/>
    <lineage>
        <taxon>Bacteria</taxon>
        <taxon>Pseudomonadati</taxon>
        <taxon>Pseudomonadota</taxon>
        <taxon>Gammaproteobacteria</taxon>
        <taxon>Legionellales</taxon>
        <taxon>Legionellaceae</taxon>
        <taxon>Legionella</taxon>
    </lineage>
</organism>
<dbReference type="Proteomes" id="UP000032430">
    <property type="component" value="Chromosome I"/>
</dbReference>
<dbReference type="RefSeq" id="WP_045094859.1">
    <property type="nucleotide sequence ID" value="NZ_LN614827.1"/>
</dbReference>
<dbReference type="KEGG" id="lfa:LFA_0677"/>
<name>A0A098G0T6_9GAMM</name>
<gene>
    <name evidence="1" type="ORF">LFA_0677</name>
</gene>
<protein>
    <submittedName>
        <fullName evidence="1">Uncharacterized protein</fullName>
    </submittedName>
</protein>
<proteinExistence type="predicted"/>
<evidence type="ECO:0000313" key="1">
    <source>
        <dbReference type="EMBL" id="CEG56127.1"/>
    </source>
</evidence>
<accession>A0A098G0T6</accession>